<evidence type="ECO:0000256" key="1">
    <source>
        <dbReference type="SAM" id="MobiDB-lite"/>
    </source>
</evidence>
<sequence length="438" mass="49305">MLPVRPRETPPVVTDKCTSPVNELPVRNNLSNNIKKVVNTTDDAAKPRPEIPLSSTENHKRDAQSAELNVDLSDKSESEVKKRVSVHTENNSQEPEPEVFARVVINEKLFIPSNTGAGSDKIASGTSNSTHPNEGIGRFSIDFQTSAAALSLYTNPQLQELVTEFMHSHHTRPLRANFSNIYGMGNNLFDDFSALSEDLNPDRLEGNCCFCTSAALTNQSVKEMVEITEIMQQDGASFHEIADLFKSMEIQPVITNASANKSCTTEQLWQEVYDYLIMELGEKEALGLIWIRTESENREQGFPLKSGHSVVIAKDPEGRLVKLDYQTGKIAELKKTSPPGGSFQQSYHFFQREGTHAHTTWQSVWDSVVSQLTRGRSDKGVYGVLKNGEMKFFFYRILDEKRMWAHINGRGVRLNRDFWPPPDDSDNPVIWCLWPGEK</sequence>
<dbReference type="PATRIC" id="fig|69222.5.peg.52"/>
<protein>
    <submittedName>
        <fullName evidence="2">Uncharacterized protein</fullName>
    </submittedName>
</protein>
<organism evidence="2 3">
    <name type="scientific">Erwinia mallotivora</name>
    <dbReference type="NCBI Taxonomy" id="69222"/>
    <lineage>
        <taxon>Bacteria</taxon>
        <taxon>Pseudomonadati</taxon>
        <taxon>Pseudomonadota</taxon>
        <taxon>Gammaproteobacteria</taxon>
        <taxon>Enterobacterales</taxon>
        <taxon>Erwiniaceae</taxon>
        <taxon>Erwinia</taxon>
    </lineage>
</organism>
<feature type="compositionally biased region" description="Polar residues" evidence="1">
    <location>
        <begin position="28"/>
        <end position="42"/>
    </location>
</feature>
<name>A0A014NU83_9GAMM</name>
<reference evidence="2 3" key="1">
    <citation type="submission" date="2014-02" db="EMBL/GenBank/DDBJ databases">
        <title>Draft genome of Erwinia mallotivora strain BT-MARDI, a papaya dieback pathogen.</title>
        <authorList>
            <person name="Redzuan R."/>
            <person name="Abu Bakar N."/>
            <person name="Badrun R."/>
            <person name="Mohd Raih M.F."/>
            <person name="Rozano L."/>
            <person name="Mat Amin N."/>
        </authorList>
    </citation>
    <scope>NUCLEOTIDE SEQUENCE [LARGE SCALE GENOMIC DNA]</scope>
    <source>
        <strain evidence="2 3">BT-MARDI</strain>
    </source>
</reference>
<comment type="caution">
    <text evidence="2">The sequence shown here is derived from an EMBL/GenBank/DDBJ whole genome shotgun (WGS) entry which is preliminary data.</text>
</comment>
<evidence type="ECO:0000313" key="3">
    <source>
        <dbReference type="Proteomes" id="UP000019918"/>
    </source>
</evidence>
<dbReference type="AlphaFoldDB" id="A0A014NU83"/>
<dbReference type="Proteomes" id="UP000019918">
    <property type="component" value="Unassembled WGS sequence"/>
</dbReference>
<feature type="compositionally biased region" description="Basic and acidic residues" evidence="1">
    <location>
        <begin position="72"/>
        <end position="82"/>
    </location>
</feature>
<gene>
    <name evidence="2" type="ORF">BG55_00190</name>
</gene>
<dbReference type="RefSeq" id="WP_034932881.1">
    <property type="nucleotide sequence ID" value="NZ_JFHN01000010.1"/>
</dbReference>
<feature type="region of interest" description="Disordered" evidence="1">
    <location>
        <begin position="1"/>
        <end position="97"/>
    </location>
</feature>
<proteinExistence type="predicted"/>
<accession>A0A014NU83</accession>
<keyword evidence="3" id="KW-1185">Reference proteome</keyword>
<evidence type="ECO:0000313" key="2">
    <source>
        <dbReference type="EMBL" id="EXU77405.1"/>
    </source>
</evidence>
<dbReference type="EMBL" id="JFHN01000010">
    <property type="protein sequence ID" value="EXU77405.1"/>
    <property type="molecule type" value="Genomic_DNA"/>
</dbReference>